<feature type="transmembrane region" description="Helical" evidence="8">
    <location>
        <begin position="20"/>
        <end position="41"/>
    </location>
</feature>
<dbReference type="InterPro" id="IPR011990">
    <property type="entry name" value="TPR-like_helical_dom_sf"/>
</dbReference>
<dbReference type="PANTHER" id="PTHR12745:SF6">
    <property type="entry name" value="PROTEIN ST7 HOMOLOG"/>
    <property type="match status" value="1"/>
</dbReference>
<keyword evidence="5 8" id="KW-0472">Membrane</keyword>
<dbReference type="InterPro" id="IPR007311">
    <property type="entry name" value="ST7"/>
</dbReference>
<name>A0A1D1V0C5_RAMVA</name>
<sequence length="506" mass="58169">MFNLIFSTLFMNSLTPKFYVALTGTSSLVSGLILIFEWWYYKKYGISFLEQLSITHLTPWFGGNGTANGTDSETSSTGSGPQQEVQVSENPYKLFRGPEYSRFLKFRGKEPLTFYDMNLSAQEHQNLFPVEVYATKDEFDTMQRAWRERDPLLRVSIAEELLQKNPDCVPALVLLGEEGTSMIIETESRFRDALRVLENSLARRRSGLVTYDEDSHAREMEISFYVRRRLAMCFRKLRKFKEAVKIMKDLLKEFPMIMDIQENLIECLLEMKAYADVQAVMAKYDDVNIPKSATIVYTAALLKCHKCRCVGERFSPDLVSKRGISAVELSAIEAIHRAVEFNPHVPKYLLEEKSLILPPEHIVRRGDSEAIAYSFFNLDHWKDIEGALKILHMTWEGTFRALPYPLEKGHYFHPYSAGMEAAERELLPAFHELSVYPQKEVPFFITFTAALCCVMAMLAVLTHAYPEFMAQLARTMLVYITMPVNFLVEKLEAIVPPQLMQNLARI</sequence>
<dbReference type="GO" id="GO:0016020">
    <property type="term" value="C:membrane"/>
    <property type="evidence" value="ECO:0007669"/>
    <property type="project" value="UniProtKB-SubCell"/>
</dbReference>
<dbReference type="SUPFAM" id="SSF48452">
    <property type="entry name" value="TPR-like"/>
    <property type="match status" value="1"/>
</dbReference>
<evidence type="ECO:0000256" key="5">
    <source>
        <dbReference type="ARBA" id="ARBA00023136"/>
    </source>
</evidence>
<protein>
    <recommendedName>
        <fullName evidence="6">Protein ST7 homolog</fullName>
    </recommendedName>
</protein>
<dbReference type="Gene3D" id="1.25.40.10">
    <property type="entry name" value="Tetratricopeptide repeat domain"/>
    <property type="match status" value="1"/>
</dbReference>
<feature type="compositionally biased region" description="Low complexity" evidence="7">
    <location>
        <begin position="69"/>
        <end position="80"/>
    </location>
</feature>
<evidence type="ECO:0000256" key="8">
    <source>
        <dbReference type="SAM" id="Phobius"/>
    </source>
</evidence>
<dbReference type="OrthoDB" id="5914722at2759"/>
<evidence type="ECO:0000256" key="7">
    <source>
        <dbReference type="SAM" id="MobiDB-lite"/>
    </source>
</evidence>
<evidence type="ECO:0000256" key="3">
    <source>
        <dbReference type="ARBA" id="ARBA00022692"/>
    </source>
</evidence>
<comment type="similarity">
    <text evidence="2">Belongs to the ST7 family.</text>
</comment>
<reference evidence="9 10" key="1">
    <citation type="journal article" date="2016" name="Nat. Commun.">
        <title>Extremotolerant tardigrade genome and improved radiotolerance of human cultured cells by tardigrade-unique protein.</title>
        <authorList>
            <person name="Hashimoto T."/>
            <person name="Horikawa D.D."/>
            <person name="Saito Y."/>
            <person name="Kuwahara H."/>
            <person name="Kozuka-Hata H."/>
            <person name="Shin-I T."/>
            <person name="Minakuchi Y."/>
            <person name="Ohishi K."/>
            <person name="Motoyama A."/>
            <person name="Aizu T."/>
            <person name="Enomoto A."/>
            <person name="Kondo K."/>
            <person name="Tanaka S."/>
            <person name="Hara Y."/>
            <person name="Koshikawa S."/>
            <person name="Sagara H."/>
            <person name="Miura T."/>
            <person name="Yokobori S."/>
            <person name="Miyagawa K."/>
            <person name="Suzuki Y."/>
            <person name="Kubo T."/>
            <person name="Oyama M."/>
            <person name="Kohara Y."/>
            <person name="Fujiyama A."/>
            <person name="Arakawa K."/>
            <person name="Katayama T."/>
            <person name="Toyoda A."/>
            <person name="Kunieda T."/>
        </authorList>
    </citation>
    <scope>NUCLEOTIDE SEQUENCE [LARGE SCALE GENOMIC DNA]</scope>
    <source>
        <strain evidence="9 10">YOKOZUNA-1</strain>
    </source>
</reference>
<gene>
    <name evidence="9" type="primary">RvY_05342</name>
    <name evidence="9" type="synonym">RvY_05342.1</name>
    <name evidence="9" type="ORF">RvY_05342-1</name>
</gene>
<comment type="subcellular location">
    <subcellularLocation>
        <location evidence="1">Membrane</location>
        <topology evidence="1">Multi-pass membrane protein</topology>
    </subcellularLocation>
</comment>
<evidence type="ECO:0000313" key="10">
    <source>
        <dbReference type="Proteomes" id="UP000186922"/>
    </source>
</evidence>
<feature type="region of interest" description="Disordered" evidence="7">
    <location>
        <begin position="65"/>
        <end position="88"/>
    </location>
</feature>
<evidence type="ECO:0000256" key="4">
    <source>
        <dbReference type="ARBA" id="ARBA00022989"/>
    </source>
</evidence>
<keyword evidence="4 8" id="KW-1133">Transmembrane helix</keyword>
<organism evidence="9 10">
    <name type="scientific">Ramazzottius varieornatus</name>
    <name type="common">Water bear</name>
    <name type="synonym">Tardigrade</name>
    <dbReference type="NCBI Taxonomy" id="947166"/>
    <lineage>
        <taxon>Eukaryota</taxon>
        <taxon>Metazoa</taxon>
        <taxon>Ecdysozoa</taxon>
        <taxon>Tardigrada</taxon>
        <taxon>Eutardigrada</taxon>
        <taxon>Parachela</taxon>
        <taxon>Hypsibioidea</taxon>
        <taxon>Ramazzottiidae</taxon>
        <taxon>Ramazzottius</taxon>
    </lineage>
</organism>
<dbReference type="Proteomes" id="UP000186922">
    <property type="component" value="Unassembled WGS sequence"/>
</dbReference>
<feature type="transmembrane region" description="Helical" evidence="8">
    <location>
        <begin position="441"/>
        <end position="462"/>
    </location>
</feature>
<dbReference type="CDD" id="cd11557">
    <property type="entry name" value="ST7"/>
    <property type="match status" value="1"/>
</dbReference>
<proteinExistence type="inferred from homology"/>
<accession>A0A1D1V0C5</accession>
<dbReference type="Pfam" id="PF04184">
    <property type="entry name" value="ST7"/>
    <property type="match status" value="1"/>
</dbReference>
<comment type="caution">
    <text evidence="9">The sequence shown here is derived from an EMBL/GenBank/DDBJ whole genome shotgun (WGS) entry which is preliminary data.</text>
</comment>
<dbReference type="AlphaFoldDB" id="A0A1D1V0C5"/>
<evidence type="ECO:0000256" key="2">
    <source>
        <dbReference type="ARBA" id="ARBA00009751"/>
    </source>
</evidence>
<evidence type="ECO:0000256" key="1">
    <source>
        <dbReference type="ARBA" id="ARBA00004141"/>
    </source>
</evidence>
<dbReference type="EMBL" id="BDGG01000002">
    <property type="protein sequence ID" value="GAU93392.1"/>
    <property type="molecule type" value="Genomic_DNA"/>
</dbReference>
<keyword evidence="3 8" id="KW-0812">Transmembrane</keyword>
<keyword evidence="10" id="KW-1185">Reference proteome</keyword>
<dbReference type="PANTHER" id="PTHR12745">
    <property type="entry name" value="SUPPRESSION OF TUMORIGENICITY 7"/>
    <property type="match status" value="1"/>
</dbReference>
<evidence type="ECO:0000256" key="6">
    <source>
        <dbReference type="ARBA" id="ARBA00040270"/>
    </source>
</evidence>
<evidence type="ECO:0000313" key="9">
    <source>
        <dbReference type="EMBL" id="GAU93392.1"/>
    </source>
</evidence>